<gene>
    <name evidence="2" type="ORF">HHL22_07420</name>
</gene>
<feature type="domain" description="PKD-like" evidence="1">
    <location>
        <begin position="616"/>
        <end position="689"/>
    </location>
</feature>
<dbReference type="Pfam" id="PF19408">
    <property type="entry name" value="PKD_6"/>
    <property type="match status" value="2"/>
</dbReference>
<dbReference type="EMBL" id="JABBGH010000001">
    <property type="protein sequence ID" value="NML65033.1"/>
    <property type="molecule type" value="Genomic_DNA"/>
</dbReference>
<evidence type="ECO:0000313" key="2">
    <source>
        <dbReference type="EMBL" id="NML65033.1"/>
    </source>
</evidence>
<feature type="domain" description="PKD-like" evidence="1">
    <location>
        <begin position="876"/>
        <end position="949"/>
    </location>
</feature>
<dbReference type="InterPro" id="IPR026341">
    <property type="entry name" value="T9SS_type_B"/>
</dbReference>
<sequence length="1242" mass="126202">MLLRLLARGHWLALLLVLLAGGPAAATHLLGGEMTYRYLDSNGPTAAPVHYEITVTIYNNALAGAAQPNTDALVGIYDLATGAKITLVSGVNVVANSGAVVSNGSLDINYYTISRTLTPSVPAGCTVQGPSQPFKLQKFTAQVYLPATSLSGFYAVFTRTARNVDITNEVTTGNNQPLTLYTTLAPPLRPNRSPVFSDTAVAIVCQGDTTISLNNAVDADGDRLVYSFGTPYGTFASSGQNLPTQFPPLPNPLTYYGGYSAANPFGPGAGNFALLNASTGVARYGALTQGKYVVAVDVQEYRTINGREVLIGTTRRDLQLIVAACPSTVAPVLPAAITLPRAYTIEAGQSLTIPLSATQSAGHALLMTVNSALLDGTGGLNATFNGNPGTVAAGSLTGTATATGNGTVAGNFVYNSTCGEARANPYDVAVTVKDQACGGKTVADVFRITVTLPSGPTAIAGDLVACDQTALHTYTASGGTAPTVRWRVVGGTIVGSATANPVQVRWTAASGTIIAKGISQYGCLTDSVSQGVQVVPAPSLTVAGNLTICQGSSTSITVSGAGPAYTVAGGPVSGSGSVFTLSPTQTTTYTVTSVQLTANGCASTAQVTVKVNPAPAAEPIVGTTSVCPTVGGIAYAIQNPANPSYQWTVTGGTLASGQGTASITVNWGAAGTGTVSAVSVSALGCPSPATTLAVTINQLLQTVKPSGPGSVCQADGPYTYTTPAVNGSSFAWQLFGSAQGTLTSTGNSTSVQFATAGVAKLVVTQTSNPAGGICRGVSDTLYITVKPSPSTALVIQGPDRFCVNSGAQTYTLGGASGSTYAWQLNGVALASTGSSVSIAASTAVGTYTLTARETNSGGCAGPLYTKSFTVDPRPGAITISGPRFVCPATRTLTYAVANAASTSTFQWAVTGGTVTAGQGTASVTVNFPTTLTANATVSVTETSQYGCAGTAVAATVVPDNAQAPQLTLASVVATDNTKVTLTFSVANAAATPNQVQVLRREAGSTGTYTTVGTVAATATTYVDATANAAQTAYQYSLALTNGCGDLLPGTTPQTTVLVRAVAVPGNPSTPRDQGASNLSWTAYDGFTVANYLVYKQNDAGGYALVATLGANVFSYTSANGGQGFSQCFRVVAVSAAGASAALQSNSNTACAEFTNGLAFYNIITPNNDGQNDKLEILNVSLYPGNTMTIFNRWGRQVYSTTNYNNDSNYWGGNDPSIAAGVYYYLFKLPNGSTTKGWVEVVK</sequence>
<dbReference type="InterPro" id="IPR045829">
    <property type="entry name" value="PKD_6"/>
</dbReference>
<name>A0A7Y0ACW3_9BACT</name>
<keyword evidence="3" id="KW-1185">Reference proteome</keyword>
<dbReference type="InterPro" id="IPR036116">
    <property type="entry name" value="FN3_sf"/>
</dbReference>
<protein>
    <submittedName>
        <fullName evidence="2">Gliding motility-associated C-terminal domain-containing protein</fullName>
    </submittedName>
</protein>
<organism evidence="2 3">
    <name type="scientific">Hymenobacter polaris</name>
    <dbReference type="NCBI Taxonomy" id="2682546"/>
    <lineage>
        <taxon>Bacteria</taxon>
        <taxon>Pseudomonadati</taxon>
        <taxon>Bacteroidota</taxon>
        <taxon>Cytophagia</taxon>
        <taxon>Cytophagales</taxon>
        <taxon>Hymenobacteraceae</taxon>
        <taxon>Hymenobacter</taxon>
    </lineage>
</organism>
<reference evidence="2 3" key="1">
    <citation type="submission" date="2020-04" db="EMBL/GenBank/DDBJ databases">
        <title>Hymenobacter polaris sp. nov., isolated from Arctic soil.</title>
        <authorList>
            <person name="Dahal R.H."/>
        </authorList>
    </citation>
    <scope>NUCLEOTIDE SEQUENCE [LARGE SCALE GENOMIC DNA]</scope>
    <source>
        <strain evidence="2 3">RP-2-7</strain>
    </source>
</reference>
<dbReference type="RefSeq" id="WP_169530292.1">
    <property type="nucleotide sequence ID" value="NZ_JABBGH010000001.1"/>
</dbReference>
<accession>A0A7Y0ACW3</accession>
<comment type="caution">
    <text evidence="2">The sequence shown here is derived from an EMBL/GenBank/DDBJ whole genome shotgun (WGS) entry which is preliminary data.</text>
</comment>
<dbReference type="NCBIfam" id="TIGR04131">
    <property type="entry name" value="Bac_Flav_CTERM"/>
    <property type="match status" value="1"/>
</dbReference>
<proteinExistence type="predicted"/>
<dbReference type="SUPFAM" id="SSF49265">
    <property type="entry name" value="Fibronectin type III"/>
    <property type="match status" value="1"/>
</dbReference>
<evidence type="ECO:0000313" key="3">
    <source>
        <dbReference type="Proteomes" id="UP000559626"/>
    </source>
</evidence>
<dbReference type="Proteomes" id="UP000559626">
    <property type="component" value="Unassembled WGS sequence"/>
</dbReference>
<dbReference type="InterPro" id="IPR013783">
    <property type="entry name" value="Ig-like_fold"/>
</dbReference>
<dbReference type="AlphaFoldDB" id="A0A7Y0ACW3"/>
<dbReference type="Gene3D" id="2.60.40.10">
    <property type="entry name" value="Immunoglobulins"/>
    <property type="match status" value="2"/>
</dbReference>
<evidence type="ECO:0000259" key="1">
    <source>
        <dbReference type="Pfam" id="PF19408"/>
    </source>
</evidence>
<dbReference type="Pfam" id="PF13585">
    <property type="entry name" value="CHU_C"/>
    <property type="match status" value="1"/>
</dbReference>